<evidence type="ECO:0000259" key="1">
    <source>
        <dbReference type="Pfam" id="PF09346"/>
    </source>
</evidence>
<dbReference type="InterPro" id="IPR018958">
    <property type="entry name" value="Knr4/Smi1-like_dom"/>
</dbReference>
<dbReference type="Pfam" id="PF09346">
    <property type="entry name" value="SMI1_KNR4"/>
    <property type="match status" value="1"/>
</dbReference>
<sequence length="187" mass="21069">MSVSDIIRYVETHDRGLYRIFAQQGSEPSPAEISAFESEIGFALPDEFRELAIHPLGGLYISASEEVWPEPEPYSVGPMWSFLRGLLVYSLSSAAPDWLHMRSAWQEMKNAGAGDLVPFLKILGDADPYCFTPEGKIVIWRHEDPENPEAVDMSFSEAVMHEIRALEERTQRKIRGEDQQAPEGLTS</sequence>
<gene>
    <name evidence="2" type="ORF">HHL09_02695</name>
</gene>
<evidence type="ECO:0000313" key="3">
    <source>
        <dbReference type="Proteomes" id="UP000501812"/>
    </source>
</evidence>
<dbReference type="AlphaFoldDB" id="A0A858RDC6"/>
<proteinExistence type="predicted"/>
<accession>A0A858RDC6</accession>
<name>A0A858RDC6_9BACT</name>
<evidence type="ECO:0000313" key="2">
    <source>
        <dbReference type="EMBL" id="QJE94732.1"/>
    </source>
</evidence>
<dbReference type="RefSeq" id="WP_169452953.1">
    <property type="nucleotide sequence ID" value="NZ_CP051774.1"/>
</dbReference>
<dbReference type="SUPFAM" id="SSF160631">
    <property type="entry name" value="SMI1/KNR4-like"/>
    <property type="match status" value="1"/>
</dbReference>
<protein>
    <submittedName>
        <fullName evidence="2">SMI1/KNR4 family protein</fullName>
    </submittedName>
</protein>
<dbReference type="Proteomes" id="UP000501812">
    <property type="component" value="Chromosome"/>
</dbReference>
<feature type="domain" description="Knr4/Smi1-like" evidence="1">
    <location>
        <begin position="28"/>
        <end position="157"/>
    </location>
</feature>
<dbReference type="EMBL" id="CP051774">
    <property type="protein sequence ID" value="QJE94732.1"/>
    <property type="molecule type" value="Genomic_DNA"/>
</dbReference>
<reference evidence="2 3" key="1">
    <citation type="submission" date="2020-04" db="EMBL/GenBank/DDBJ databases">
        <title>Luteolibacter sp. G-1-1-1 isolated from soil.</title>
        <authorList>
            <person name="Dahal R.H."/>
        </authorList>
    </citation>
    <scope>NUCLEOTIDE SEQUENCE [LARGE SCALE GENOMIC DNA]</scope>
    <source>
        <strain evidence="2 3">G-1-1-1</strain>
    </source>
</reference>
<dbReference type="KEGG" id="luo:HHL09_02695"/>
<keyword evidence="3" id="KW-1185">Reference proteome</keyword>
<dbReference type="InterPro" id="IPR037883">
    <property type="entry name" value="Knr4/Smi1-like_sf"/>
</dbReference>
<organism evidence="2 3">
    <name type="scientific">Luteolibacter luteus</name>
    <dbReference type="NCBI Taxonomy" id="2728835"/>
    <lineage>
        <taxon>Bacteria</taxon>
        <taxon>Pseudomonadati</taxon>
        <taxon>Verrucomicrobiota</taxon>
        <taxon>Verrucomicrobiia</taxon>
        <taxon>Verrucomicrobiales</taxon>
        <taxon>Verrucomicrobiaceae</taxon>
        <taxon>Luteolibacter</taxon>
    </lineage>
</organism>
<dbReference type="Gene3D" id="3.40.1580.10">
    <property type="entry name" value="SMI1/KNR4-like"/>
    <property type="match status" value="1"/>
</dbReference>